<dbReference type="OrthoDB" id="191196at2759"/>
<feature type="compositionally biased region" description="Basic and acidic residues" evidence="1">
    <location>
        <begin position="758"/>
        <end position="768"/>
    </location>
</feature>
<dbReference type="AlphaFoldDB" id="A0A830HYZ1"/>
<dbReference type="InterPro" id="IPR031610">
    <property type="entry name" value="TIC110"/>
</dbReference>
<dbReference type="GO" id="GO:0045037">
    <property type="term" value="P:protein import into chloroplast stroma"/>
    <property type="evidence" value="ECO:0007669"/>
    <property type="project" value="TreeGrafter"/>
</dbReference>
<sequence length="1138" mass="122992">MSAQAGMMMVTSSSGAQAGAPQAASSASALSRRAHTRSRVNRKHARASRSRAPPGVNGSSSSSGGSVQCNATPNSQIFGPELESSQIANTAQSLGPARYAAMAAAVAAGAFAGSAATAAAWTVMGDRDDPDSMRAPDAVRGVAAAVGAGAASYGAYYAEMERRKLAPIALHRYLQGLADAAGEGGFDPAMIDTDAVAAVAKDFATGNVAEDFPDDVQRLYYGYLNHIVPMSRGGEPLDGGEATKLREFLDRIGLADEEAARVHIAYGKTAYRQRMEIGGGARQTAEQAEERDSALRTFQKIVYLSDSIFGAAKAAYLVPWKRELGLTSSQVEVAKRDTAVSSLRTLLDAALAPVPLPADAPETTPEGKEWDLGMEVPGTAAAWSAVRQQQVASRVPEDVARDLFAEYMNKGLVARAKLAENLMKDRRLKRSANDTATSAHCGATAIKDMLTYCKGLESWASSTEEGAVPEGMSVPTLKSHPSFSSETKTKPLEELYQFMLAESLLMEKKFTDSMESDLADLASLFGLDEETIASITEKQLTVSYKDVLRGQVADGTLDAADSKAQVLAAICSELRFDPNKAAEVHKEIYRTRLSSDLSEKKFLSDADKEDLKRLRILLCVPQNVVDEANMDFCGRIFRDSCQIALRAKVESGMVEEKANVEKVQSQLNLSDKMAYDIFTGAAKQQLMAFVKDIRSKRNMAEFVQALKKLILYSQNVVEPLAQMIRGDTSEEDEKAAEAEAEKAAEAAAAQLKIQTGAEAKEGEEKKEGEEGEEKEEDDEEAKKKEEQANELKEVLAEAMKADAKEAALAEKKKQPLVNVSDQLDFQEKVQLFSTYMQYCTEGEQMDLAFGTKIRLASDPAEFERLEKLGYLLGIGKNEQGMLGGAMSTERFKSAIKKEMGISGRLPDEKKSTLYEYAEQWSISKEDADKMIEEALSAKVADELKTQMSSGDLTLDQVRAMKKEKDLDVNTVLDIGTRDRMFLKHVETSFTEAPANFDAEDLLKTIPEELGLDVSKASKLVKKLADDRKRPTLIQAVSMLRQKKKAETMQAAYNLVACHLSDAGDAVAWPNTSEIEDLYVGFAKEATPASTEAMASVLGIEGSRLAELDGLVSSGGGYAFEEDLAGAGSGGEGPKKALF</sequence>
<comment type="caution">
    <text evidence="2">The sequence shown here is derived from an EMBL/GenBank/DDBJ whole genome shotgun (WGS) entry which is preliminary data.</text>
</comment>
<feature type="compositionally biased region" description="Acidic residues" evidence="1">
    <location>
        <begin position="769"/>
        <end position="779"/>
    </location>
</feature>
<dbReference type="EMBL" id="BNJQ01000030">
    <property type="protein sequence ID" value="GHP10641.1"/>
    <property type="molecule type" value="Genomic_DNA"/>
</dbReference>
<keyword evidence="3" id="KW-1185">Reference proteome</keyword>
<dbReference type="Proteomes" id="UP000660262">
    <property type="component" value="Unassembled WGS sequence"/>
</dbReference>
<gene>
    <name evidence="2" type="ORF">PPROV_000937200</name>
</gene>
<feature type="compositionally biased region" description="Basic residues" evidence="1">
    <location>
        <begin position="32"/>
        <end position="49"/>
    </location>
</feature>
<dbReference type="PANTHER" id="PTHR34935">
    <property type="entry name" value="PROTEIN TIC110, CHLOROPLASTIC"/>
    <property type="match status" value="1"/>
</dbReference>
<protein>
    <submittedName>
        <fullName evidence="2">Uncharacterized protein</fullName>
    </submittedName>
</protein>
<organism evidence="2 3">
    <name type="scientific">Pycnococcus provasolii</name>
    <dbReference type="NCBI Taxonomy" id="41880"/>
    <lineage>
        <taxon>Eukaryota</taxon>
        <taxon>Viridiplantae</taxon>
        <taxon>Chlorophyta</taxon>
        <taxon>Pseudoscourfieldiophyceae</taxon>
        <taxon>Pseudoscourfieldiales</taxon>
        <taxon>Pycnococcaceae</taxon>
        <taxon>Pycnococcus</taxon>
    </lineage>
</organism>
<dbReference type="GO" id="GO:0061927">
    <property type="term" value="C:TOC-TIC supercomplex I"/>
    <property type="evidence" value="ECO:0007669"/>
    <property type="project" value="TreeGrafter"/>
</dbReference>
<dbReference type="PANTHER" id="PTHR34935:SF3">
    <property type="entry name" value="PROTEIN TIC110, CHLOROPLASTIC"/>
    <property type="match status" value="1"/>
</dbReference>
<feature type="region of interest" description="Disordered" evidence="1">
    <location>
        <begin position="728"/>
        <end position="788"/>
    </location>
</feature>
<feature type="compositionally biased region" description="Polar residues" evidence="1">
    <location>
        <begin position="67"/>
        <end position="78"/>
    </location>
</feature>
<evidence type="ECO:0000313" key="3">
    <source>
        <dbReference type="Proteomes" id="UP000660262"/>
    </source>
</evidence>
<proteinExistence type="predicted"/>
<feature type="compositionally biased region" description="Basic and acidic residues" evidence="1">
    <location>
        <begin position="735"/>
        <end position="744"/>
    </location>
</feature>
<evidence type="ECO:0000256" key="1">
    <source>
        <dbReference type="SAM" id="MobiDB-lite"/>
    </source>
</evidence>
<name>A0A830HYZ1_9CHLO</name>
<dbReference type="Pfam" id="PF16940">
    <property type="entry name" value="Tic110"/>
    <property type="match status" value="1"/>
</dbReference>
<feature type="region of interest" description="Disordered" evidence="1">
    <location>
        <begin position="1"/>
        <end position="78"/>
    </location>
</feature>
<evidence type="ECO:0000313" key="2">
    <source>
        <dbReference type="EMBL" id="GHP10641.1"/>
    </source>
</evidence>
<accession>A0A830HYZ1</accession>
<feature type="compositionally biased region" description="Low complexity" evidence="1">
    <location>
        <begin position="11"/>
        <end position="31"/>
    </location>
</feature>
<reference evidence="2" key="1">
    <citation type="submission" date="2020-10" db="EMBL/GenBank/DDBJ databases">
        <title>Unveiling of a novel bifunctional photoreceptor, Dualchrome1, isolated from a cosmopolitan green alga.</title>
        <authorList>
            <person name="Suzuki S."/>
            <person name="Kawachi M."/>
        </authorList>
    </citation>
    <scope>NUCLEOTIDE SEQUENCE</scope>
    <source>
        <strain evidence="2">NIES 2893</strain>
    </source>
</reference>